<dbReference type="Pfam" id="PF01047">
    <property type="entry name" value="MarR"/>
    <property type="match status" value="1"/>
</dbReference>
<evidence type="ECO:0000256" key="2">
    <source>
        <dbReference type="ARBA" id="ARBA00023125"/>
    </source>
</evidence>
<proteinExistence type="predicted"/>
<gene>
    <name evidence="6" type="ORF">F8O01_05025</name>
</gene>
<evidence type="ECO:0000256" key="4">
    <source>
        <dbReference type="SAM" id="MobiDB-lite"/>
    </source>
</evidence>
<dbReference type="OrthoDB" id="162531at2"/>
<reference evidence="6 7" key="1">
    <citation type="submission" date="2019-09" db="EMBL/GenBank/DDBJ databases">
        <title>Phylogeny of genus Pseudoclavibacter and closely related genus.</title>
        <authorList>
            <person name="Li Y."/>
        </authorList>
    </citation>
    <scope>NUCLEOTIDE SEQUENCE [LARGE SCALE GENOMIC DNA]</scope>
    <source>
        <strain evidence="6 7">DSM 23821</strain>
    </source>
</reference>
<dbReference type="SMART" id="SM00347">
    <property type="entry name" value="HTH_MARR"/>
    <property type="match status" value="1"/>
</dbReference>
<keyword evidence="3" id="KW-0804">Transcription</keyword>
<comment type="caution">
    <text evidence="6">The sequence shown here is derived from an EMBL/GenBank/DDBJ whole genome shotgun (WGS) entry which is preliminary data.</text>
</comment>
<dbReference type="InterPro" id="IPR036388">
    <property type="entry name" value="WH-like_DNA-bd_sf"/>
</dbReference>
<dbReference type="InterPro" id="IPR039422">
    <property type="entry name" value="MarR/SlyA-like"/>
</dbReference>
<dbReference type="PROSITE" id="PS50995">
    <property type="entry name" value="HTH_MARR_2"/>
    <property type="match status" value="1"/>
</dbReference>
<sequence length="182" mass="19107">MIGTLDTSYPDPQASTGLMLWRVTNAWQREIRAALAPFDLTHVQFVLLAVLASLGTATPVTQRDLAERAATDPMMTSQVLRALAAKGLIERHTHPSDGRARLVTITDAGVSLVNRSNAAVERADRDYFAALGDAVPAFTASLATLSAAADSAGRSATNDSRTAPAAAASHSADTAVPPDRTR</sequence>
<dbReference type="Gene3D" id="1.10.10.10">
    <property type="entry name" value="Winged helix-like DNA-binding domain superfamily/Winged helix DNA-binding domain"/>
    <property type="match status" value="1"/>
</dbReference>
<accession>A0A7J5BZ41</accession>
<organism evidence="6 7">
    <name type="scientific">Pseudoclavibacter chungangensis</name>
    <dbReference type="NCBI Taxonomy" id="587635"/>
    <lineage>
        <taxon>Bacteria</taxon>
        <taxon>Bacillati</taxon>
        <taxon>Actinomycetota</taxon>
        <taxon>Actinomycetes</taxon>
        <taxon>Micrococcales</taxon>
        <taxon>Microbacteriaceae</taxon>
        <taxon>Pseudoclavibacter</taxon>
    </lineage>
</organism>
<dbReference type="AlphaFoldDB" id="A0A7J5BZ41"/>
<dbReference type="Proteomes" id="UP000467240">
    <property type="component" value="Unassembled WGS sequence"/>
</dbReference>
<feature type="region of interest" description="Disordered" evidence="4">
    <location>
        <begin position="149"/>
        <end position="182"/>
    </location>
</feature>
<dbReference type="PANTHER" id="PTHR33164:SF64">
    <property type="entry name" value="TRANSCRIPTIONAL REGULATOR SLYA"/>
    <property type="match status" value="1"/>
</dbReference>
<dbReference type="InterPro" id="IPR000835">
    <property type="entry name" value="HTH_MarR-typ"/>
</dbReference>
<dbReference type="GO" id="GO:0003677">
    <property type="term" value="F:DNA binding"/>
    <property type="evidence" value="ECO:0007669"/>
    <property type="project" value="UniProtKB-KW"/>
</dbReference>
<dbReference type="GO" id="GO:0003700">
    <property type="term" value="F:DNA-binding transcription factor activity"/>
    <property type="evidence" value="ECO:0007669"/>
    <property type="project" value="InterPro"/>
</dbReference>
<dbReference type="GO" id="GO:0006950">
    <property type="term" value="P:response to stress"/>
    <property type="evidence" value="ECO:0007669"/>
    <property type="project" value="TreeGrafter"/>
</dbReference>
<keyword evidence="2" id="KW-0238">DNA-binding</keyword>
<protein>
    <submittedName>
        <fullName evidence="6">MarR family transcriptional regulator</fullName>
    </submittedName>
</protein>
<feature type="compositionally biased region" description="Low complexity" evidence="4">
    <location>
        <begin position="149"/>
        <end position="175"/>
    </location>
</feature>
<evidence type="ECO:0000256" key="1">
    <source>
        <dbReference type="ARBA" id="ARBA00023015"/>
    </source>
</evidence>
<keyword evidence="1" id="KW-0805">Transcription regulation</keyword>
<keyword evidence="7" id="KW-1185">Reference proteome</keyword>
<evidence type="ECO:0000259" key="5">
    <source>
        <dbReference type="PROSITE" id="PS50995"/>
    </source>
</evidence>
<evidence type="ECO:0000313" key="6">
    <source>
        <dbReference type="EMBL" id="KAB1659628.1"/>
    </source>
</evidence>
<dbReference type="RefSeq" id="WP_158039793.1">
    <property type="nucleotide sequence ID" value="NZ_JACCFV010000001.1"/>
</dbReference>
<name>A0A7J5BZ41_9MICO</name>
<evidence type="ECO:0000256" key="3">
    <source>
        <dbReference type="ARBA" id="ARBA00023163"/>
    </source>
</evidence>
<evidence type="ECO:0000313" key="7">
    <source>
        <dbReference type="Proteomes" id="UP000467240"/>
    </source>
</evidence>
<dbReference type="EMBL" id="WBJZ01000005">
    <property type="protein sequence ID" value="KAB1659628.1"/>
    <property type="molecule type" value="Genomic_DNA"/>
</dbReference>
<dbReference type="SUPFAM" id="SSF46785">
    <property type="entry name" value="Winged helix' DNA-binding domain"/>
    <property type="match status" value="1"/>
</dbReference>
<dbReference type="PANTHER" id="PTHR33164">
    <property type="entry name" value="TRANSCRIPTIONAL REGULATOR, MARR FAMILY"/>
    <property type="match status" value="1"/>
</dbReference>
<feature type="domain" description="HTH marR-type" evidence="5">
    <location>
        <begin position="13"/>
        <end position="154"/>
    </location>
</feature>
<dbReference type="InterPro" id="IPR036390">
    <property type="entry name" value="WH_DNA-bd_sf"/>
</dbReference>